<dbReference type="RefSeq" id="WP_377288982.1">
    <property type="nucleotide sequence ID" value="NZ_JBHSBM010000017.1"/>
</dbReference>
<dbReference type="Pfam" id="PF09394">
    <property type="entry name" value="Inhibitor_I42"/>
    <property type="match status" value="1"/>
</dbReference>
<sequence length="147" mass="15373">MTFRTTAAAAVLTVLVTLVGGCGGGRAVGDYGKVAEGRVGATVPVEVAPGERFSLAVAENASVGDSWKLEELPDVALLSYIGDEYEHGGEPGTTGGGGTRYYVFNAKRPGTASVTISNCWRCPVGRVPADEQSRRYSGEATFRITVR</sequence>
<evidence type="ECO:0000259" key="3">
    <source>
        <dbReference type="Pfam" id="PF09394"/>
    </source>
</evidence>
<name>A0ABV8IE57_9ACTN</name>
<evidence type="ECO:0000256" key="2">
    <source>
        <dbReference type="ARBA" id="ARBA00022704"/>
    </source>
</evidence>
<accession>A0ABV8IE57</accession>
<comment type="caution">
    <text evidence="4">The sequence shown here is derived from an EMBL/GenBank/DDBJ whole genome shotgun (WGS) entry which is preliminary data.</text>
</comment>
<dbReference type="SUPFAM" id="SSF141066">
    <property type="entry name" value="ICP-like"/>
    <property type="match status" value="1"/>
</dbReference>
<evidence type="ECO:0000313" key="4">
    <source>
        <dbReference type="EMBL" id="MFC4060120.1"/>
    </source>
</evidence>
<organism evidence="4 5">
    <name type="scientific">Planomonospora corallina</name>
    <dbReference type="NCBI Taxonomy" id="1806052"/>
    <lineage>
        <taxon>Bacteria</taxon>
        <taxon>Bacillati</taxon>
        <taxon>Actinomycetota</taxon>
        <taxon>Actinomycetes</taxon>
        <taxon>Streptosporangiales</taxon>
        <taxon>Streptosporangiaceae</taxon>
        <taxon>Planomonospora</taxon>
    </lineage>
</organism>
<evidence type="ECO:0000313" key="5">
    <source>
        <dbReference type="Proteomes" id="UP001595850"/>
    </source>
</evidence>
<keyword evidence="5" id="KW-1185">Reference proteome</keyword>
<dbReference type="GO" id="GO:0030414">
    <property type="term" value="F:peptidase inhibitor activity"/>
    <property type="evidence" value="ECO:0007669"/>
    <property type="project" value="UniProtKB-KW"/>
</dbReference>
<proteinExistence type="predicted"/>
<gene>
    <name evidence="4" type="ORF">ACFOWE_17585</name>
</gene>
<reference evidence="5" key="1">
    <citation type="journal article" date="2019" name="Int. J. Syst. Evol. Microbiol.">
        <title>The Global Catalogue of Microorganisms (GCM) 10K type strain sequencing project: providing services to taxonomists for standard genome sequencing and annotation.</title>
        <authorList>
            <consortium name="The Broad Institute Genomics Platform"/>
            <consortium name="The Broad Institute Genome Sequencing Center for Infectious Disease"/>
            <person name="Wu L."/>
            <person name="Ma J."/>
        </authorList>
    </citation>
    <scope>NUCLEOTIDE SEQUENCE [LARGE SCALE GENOMIC DNA]</scope>
    <source>
        <strain evidence="5">TBRC 4489</strain>
    </source>
</reference>
<dbReference type="EMBL" id="JBHSBM010000017">
    <property type="protein sequence ID" value="MFC4060120.1"/>
    <property type="molecule type" value="Genomic_DNA"/>
</dbReference>
<keyword evidence="2" id="KW-0789">Thiol protease inhibitor</keyword>
<dbReference type="Proteomes" id="UP001595850">
    <property type="component" value="Unassembled WGS sequence"/>
</dbReference>
<dbReference type="InterPro" id="IPR036331">
    <property type="entry name" value="Chagasin-like_sf"/>
</dbReference>
<evidence type="ECO:0000256" key="1">
    <source>
        <dbReference type="ARBA" id="ARBA00022690"/>
    </source>
</evidence>
<dbReference type="InterPro" id="IPR018990">
    <property type="entry name" value="Prot_inh_I42_chagasin"/>
</dbReference>
<feature type="domain" description="Proteinase inhibitor I42 chagasin" evidence="3">
    <location>
        <begin position="47"/>
        <end position="118"/>
    </location>
</feature>
<keyword evidence="1 4" id="KW-0646">Protease inhibitor</keyword>
<dbReference type="PROSITE" id="PS51257">
    <property type="entry name" value="PROKAR_LIPOPROTEIN"/>
    <property type="match status" value="1"/>
</dbReference>
<dbReference type="Gene3D" id="2.60.40.2020">
    <property type="match status" value="1"/>
</dbReference>
<protein>
    <submittedName>
        <fullName evidence="4">Protease inhibitor I42 family protein</fullName>
    </submittedName>
</protein>